<gene>
    <name evidence="2" type="ORF">NCTC9185_01485</name>
</gene>
<name>A0A4V6J1A7_RAOTE</name>
<feature type="compositionally biased region" description="Basic and acidic residues" evidence="1">
    <location>
        <begin position="200"/>
        <end position="225"/>
    </location>
</feature>
<dbReference type="EMBL" id="CABDVU010000001">
    <property type="protein sequence ID" value="VTN09594.1"/>
    <property type="molecule type" value="Genomic_DNA"/>
</dbReference>
<feature type="compositionally biased region" description="Low complexity" evidence="1">
    <location>
        <begin position="13"/>
        <end position="27"/>
    </location>
</feature>
<feature type="compositionally biased region" description="Polar residues" evidence="1">
    <location>
        <begin position="65"/>
        <end position="80"/>
    </location>
</feature>
<dbReference type="Proteomes" id="UP000339249">
    <property type="component" value="Unassembled WGS sequence"/>
</dbReference>
<dbReference type="AlphaFoldDB" id="A0A4V6J1A7"/>
<evidence type="ECO:0000256" key="1">
    <source>
        <dbReference type="SAM" id="MobiDB-lite"/>
    </source>
</evidence>
<feature type="compositionally biased region" description="Basic and acidic residues" evidence="1">
    <location>
        <begin position="97"/>
        <end position="113"/>
    </location>
</feature>
<evidence type="ECO:0000313" key="2">
    <source>
        <dbReference type="EMBL" id="VTN09594.1"/>
    </source>
</evidence>
<accession>A0A4V6J1A7</accession>
<reference evidence="2 3" key="1">
    <citation type="submission" date="2019-04" db="EMBL/GenBank/DDBJ databases">
        <authorList>
            <consortium name="Pathogen Informatics"/>
        </authorList>
    </citation>
    <scope>NUCLEOTIDE SEQUENCE [LARGE SCALE GENOMIC DNA]</scope>
    <source>
        <strain evidence="2 3">NCTC9185</strain>
    </source>
</reference>
<feature type="region of interest" description="Disordered" evidence="1">
    <location>
        <begin position="1"/>
        <end position="27"/>
    </location>
</feature>
<feature type="compositionally biased region" description="Basic and acidic residues" evidence="1">
    <location>
        <begin position="45"/>
        <end position="54"/>
    </location>
</feature>
<feature type="region of interest" description="Disordered" evidence="1">
    <location>
        <begin position="45"/>
        <end position="225"/>
    </location>
</feature>
<organism evidence="2 3">
    <name type="scientific">Raoultella terrigena</name>
    <name type="common">Klebsiella terrigena</name>
    <dbReference type="NCBI Taxonomy" id="577"/>
    <lineage>
        <taxon>Bacteria</taxon>
        <taxon>Pseudomonadati</taxon>
        <taxon>Pseudomonadota</taxon>
        <taxon>Gammaproteobacteria</taxon>
        <taxon>Enterobacterales</taxon>
        <taxon>Enterobacteriaceae</taxon>
        <taxon>Klebsiella/Raoultella group</taxon>
        <taxon>Raoultella</taxon>
    </lineage>
</organism>
<evidence type="ECO:0000313" key="3">
    <source>
        <dbReference type="Proteomes" id="UP000339249"/>
    </source>
</evidence>
<proteinExistence type="predicted"/>
<feature type="compositionally biased region" description="Basic and acidic residues" evidence="1">
    <location>
        <begin position="167"/>
        <end position="177"/>
    </location>
</feature>
<protein>
    <submittedName>
        <fullName evidence="2">Uncharacterized protein</fullName>
    </submittedName>
</protein>
<feature type="compositionally biased region" description="Polar residues" evidence="1">
    <location>
        <begin position="129"/>
        <end position="139"/>
    </location>
</feature>
<sequence>MVLKKGSPIEMLPSPSSLCTSGSSVPSSTTSMAAISRILLLSRNDSRDHSECSTRARTRPPLMAYSSSEPPMAMTSSARINSPRVGSEAKAWTETSTPERTRKVPSRHSEKAEIASSTVQARKLPRFSVTASECSSAVPTSHGIKGGVLHRVPEPPAAPAQLVVGPRRPEDDAKGQENPRCLGPRPRPARPRRIQPPGQQRRDGESKSHRETNVAHIEDRRMEDHADILQQRIKIPAIDGIQRQRAG</sequence>